<keyword evidence="1" id="KW-0812">Transmembrane</keyword>
<feature type="transmembrane region" description="Helical" evidence="1">
    <location>
        <begin position="123"/>
        <end position="141"/>
    </location>
</feature>
<dbReference type="Pfam" id="PF26045">
    <property type="entry name" value="OB_2TM_halo"/>
    <property type="match status" value="1"/>
</dbReference>
<organism evidence="2 3">
    <name type="scientific">Natrarchaeobius chitinivorans</name>
    <dbReference type="NCBI Taxonomy" id="1679083"/>
    <lineage>
        <taxon>Archaea</taxon>
        <taxon>Methanobacteriati</taxon>
        <taxon>Methanobacteriota</taxon>
        <taxon>Stenosarchaea group</taxon>
        <taxon>Halobacteria</taxon>
        <taxon>Halobacteriales</taxon>
        <taxon>Natrialbaceae</taxon>
        <taxon>Natrarchaeobius</taxon>
    </lineage>
</organism>
<proteinExistence type="predicted"/>
<dbReference type="InterPro" id="IPR058927">
    <property type="entry name" value="OB_2TM"/>
</dbReference>
<keyword evidence="3" id="KW-1185">Reference proteome</keyword>
<keyword evidence="1" id="KW-0472">Membrane</keyword>
<evidence type="ECO:0000256" key="1">
    <source>
        <dbReference type="SAM" id="Phobius"/>
    </source>
</evidence>
<evidence type="ECO:0000313" key="2">
    <source>
        <dbReference type="EMBL" id="RQG99742.1"/>
    </source>
</evidence>
<comment type="caution">
    <text evidence="2">The sequence shown here is derived from an EMBL/GenBank/DDBJ whole genome shotgun (WGS) entry which is preliminary data.</text>
</comment>
<reference evidence="2 3" key="1">
    <citation type="submission" date="2018-10" db="EMBL/GenBank/DDBJ databases">
        <title>Natrarchaeobius chitinivorans gen. nov., sp. nov., and Natrarchaeobius haloalkaliphilus sp. nov., alkaliphilic, chitin-utilizing haloarchaea from hypersaline alkaline lakes.</title>
        <authorList>
            <person name="Sorokin D.Y."/>
            <person name="Elcheninov A.G."/>
            <person name="Kostrikina N.A."/>
            <person name="Bale N.J."/>
            <person name="Sinninghe Damste J.S."/>
            <person name="Khijniak T.V."/>
            <person name="Kublanov I.V."/>
            <person name="Toshchakov S.V."/>
        </authorList>
    </citation>
    <scope>NUCLEOTIDE SEQUENCE [LARGE SCALE GENOMIC DNA]</scope>
    <source>
        <strain evidence="2 3">AArcht7</strain>
    </source>
</reference>
<protein>
    <submittedName>
        <fullName evidence="2">Uncharacterized protein</fullName>
    </submittedName>
</protein>
<evidence type="ECO:0000313" key="3">
    <source>
        <dbReference type="Proteomes" id="UP000281431"/>
    </source>
</evidence>
<dbReference type="OrthoDB" id="268419at2157"/>
<dbReference type="AlphaFoldDB" id="A0A3N6NKH1"/>
<gene>
    <name evidence="2" type="ORF">EA472_13900</name>
</gene>
<accession>A0A3N6NKH1</accession>
<keyword evidence="1" id="KW-1133">Transmembrane helix</keyword>
<name>A0A3N6NKH1_NATCH</name>
<dbReference type="Proteomes" id="UP000281431">
    <property type="component" value="Unassembled WGS sequence"/>
</dbReference>
<sequence>MNDRYRLLGLCLFLLATVGLCVGYASADLWSTPSSADVAGDPAGHDGERAFVFGEVESIDADEGTVAVRVDSATIAVTDVDRAVLSQLEPGGSLQVVGTVQDGGVTLAATNTVVDYRGPGDRLFVYGTSILGGLLAAGAFLRHWRINARRLRFEPRDRGER</sequence>
<dbReference type="EMBL" id="REFZ01000008">
    <property type="protein sequence ID" value="RQG99742.1"/>
    <property type="molecule type" value="Genomic_DNA"/>
</dbReference>